<dbReference type="Proteomes" id="UP000314616">
    <property type="component" value="Chromosome"/>
</dbReference>
<dbReference type="AlphaFoldDB" id="A0A5B8C942"/>
<dbReference type="SUPFAM" id="SSF53850">
    <property type="entry name" value="Periplasmic binding protein-like II"/>
    <property type="match status" value="1"/>
</dbReference>
<dbReference type="InterPro" id="IPR006059">
    <property type="entry name" value="SBP"/>
</dbReference>
<dbReference type="PROSITE" id="PS51318">
    <property type="entry name" value="TAT"/>
    <property type="match status" value="1"/>
</dbReference>
<organism evidence="2 3">
    <name type="scientific">Georgenia yuyongxinii</name>
    <dbReference type="NCBI Taxonomy" id="2589797"/>
    <lineage>
        <taxon>Bacteria</taxon>
        <taxon>Bacillati</taxon>
        <taxon>Actinomycetota</taxon>
        <taxon>Actinomycetes</taxon>
        <taxon>Micrococcales</taxon>
        <taxon>Bogoriellaceae</taxon>
        <taxon>Georgenia</taxon>
    </lineage>
</organism>
<evidence type="ECO:0000256" key="1">
    <source>
        <dbReference type="ARBA" id="ARBA00022729"/>
    </source>
</evidence>
<gene>
    <name evidence="2" type="ORF">FE374_14635</name>
</gene>
<reference evidence="2 3" key="1">
    <citation type="submission" date="2019-05" db="EMBL/GenBank/DDBJ databases">
        <title>Georgenia *** sp. nov., and Georgenia *** sp. nov., isolated from the intestinal contents of plateau pika (Ochotona curzoniae) in the Qinghai-Tibet plateau of China.</title>
        <authorList>
            <person name="Tian Z."/>
        </authorList>
    </citation>
    <scope>NUCLEOTIDE SEQUENCE [LARGE SCALE GENOMIC DNA]</scope>
    <source>
        <strain evidence="2 3">Z443</strain>
    </source>
</reference>
<protein>
    <submittedName>
        <fullName evidence="2">ABC transporter substrate-binding protein</fullName>
    </submittedName>
</protein>
<dbReference type="KEGG" id="gyu:FE374_14635"/>
<evidence type="ECO:0000313" key="2">
    <source>
        <dbReference type="EMBL" id="QDC25682.1"/>
    </source>
</evidence>
<sequence>MPRSNDSPVADRTFNGEVQQMIRRRQKMTGVAAVAALATMGLAACGGANEGTAAAEGASTEMVFTGAGGSYQEAQTIAFIEPFQEETGITVAQDQPYSLAKVKTMVESGRTTWDVMEVDPYLAMGENCGKYFEVLDLEKIDTTGVEPELITECSMPDMKSAYLFVYNKDTYPEAPTSWMDFFDAEKFPGTRGIMDYPDQGALEIALIADGVDPEDLYPLDIDRALAKLDTIRDTTTYLTTGAEQQEALESGAVDMMLSWPGRAYGAAQNGANLGTVWNQAMLYWDGMAIPKGSTNLDAAHQFISFSIAAGPQATLTENTAYAPINTDAKPEVDPLKEQFLPLGQDGGTAFLRDMGYWAEHMDEAVNEWTAWTTG</sequence>
<dbReference type="Pfam" id="PF13416">
    <property type="entry name" value="SBP_bac_8"/>
    <property type="match status" value="1"/>
</dbReference>
<dbReference type="PANTHER" id="PTHR30222">
    <property type="entry name" value="SPERMIDINE/PUTRESCINE-BINDING PERIPLASMIC PROTEIN"/>
    <property type="match status" value="1"/>
</dbReference>
<proteinExistence type="predicted"/>
<dbReference type="Gene3D" id="3.40.190.10">
    <property type="entry name" value="Periplasmic binding protein-like II"/>
    <property type="match status" value="2"/>
</dbReference>
<dbReference type="OrthoDB" id="9815444at2"/>
<dbReference type="CDD" id="cd13589">
    <property type="entry name" value="PBP2_polyamine_RpCGA009"/>
    <property type="match status" value="1"/>
</dbReference>
<keyword evidence="1" id="KW-0732">Signal</keyword>
<evidence type="ECO:0000313" key="3">
    <source>
        <dbReference type="Proteomes" id="UP000314616"/>
    </source>
</evidence>
<accession>A0A5B8C942</accession>
<dbReference type="EMBL" id="CP040915">
    <property type="protein sequence ID" value="QDC25682.1"/>
    <property type="molecule type" value="Genomic_DNA"/>
</dbReference>
<dbReference type="InterPro" id="IPR006311">
    <property type="entry name" value="TAT_signal"/>
</dbReference>
<dbReference type="PANTHER" id="PTHR30222:SF2">
    <property type="entry name" value="ABC TRANSPORTER SUBSTRATE-BINDING PROTEIN"/>
    <property type="match status" value="1"/>
</dbReference>
<name>A0A5B8C942_9MICO</name>